<accession>A0A8S4SLY0</accession>
<dbReference type="EMBL" id="CAKXAJ010026318">
    <property type="protein sequence ID" value="CAH2266826.1"/>
    <property type="molecule type" value="Genomic_DNA"/>
</dbReference>
<protein>
    <submittedName>
        <fullName evidence="1">Jg9441 protein</fullName>
    </submittedName>
</protein>
<evidence type="ECO:0000313" key="2">
    <source>
        <dbReference type="Proteomes" id="UP000838756"/>
    </source>
</evidence>
<reference evidence="1" key="1">
    <citation type="submission" date="2022-03" db="EMBL/GenBank/DDBJ databases">
        <authorList>
            <person name="Lindestad O."/>
        </authorList>
    </citation>
    <scope>NUCLEOTIDE SEQUENCE</scope>
</reference>
<keyword evidence="2" id="KW-1185">Reference proteome</keyword>
<proteinExistence type="predicted"/>
<comment type="caution">
    <text evidence="1">The sequence shown here is derived from an EMBL/GenBank/DDBJ whole genome shotgun (WGS) entry which is preliminary data.</text>
</comment>
<dbReference type="AlphaFoldDB" id="A0A8S4SLY0"/>
<name>A0A8S4SLY0_9NEOP</name>
<dbReference type="Proteomes" id="UP000838756">
    <property type="component" value="Unassembled WGS sequence"/>
</dbReference>
<sequence length="72" mass="8488">MRCVVYKELADREAVSERDFVLYYVEKRYKTIFVKARQPHMLWCKAASYVKDNGGIQFILLCGRKPVPSSRE</sequence>
<organism evidence="1 2">
    <name type="scientific">Pararge aegeria aegeria</name>
    <dbReference type="NCBI Taxonomy" id="348720"/>
    <lineage>
        <taxon>Eukaryota</taxon>
        <taxon>Metazoa</taxon>
        <taxon>Ecdysozoa</taxon>
        <taxon>Arthropoda</taxon>
        <taxon>Hexapoda</taxon>
        <taxon>Insecta</taxon>
        <taxon>Pterygota</taxon>
        <taxon>Neoptera</taxon>
        <taxon>Endopterygota</taxon>
        <taxon>Lepidoptera</taxon>
        <taxon>Glossata</taxon>
        <taxon>Ditrysia</taxon>
        <taxon>Papilionoidea</taxon>
        <taxon>Nymphalidae</taxon>
        <taxon>Satyrinae</taxon>
        <taxon>Satyrini</taxon>
        <taxon>Parargina</taxon>
        <taxon>Pararge</taxon>
    </lineage>
</organism>
<evidence type="ECO:0000313" key="1">
    <source>
        <dbReference type="EMBL" id="CAH2266826.1"/>
    </source>
</evidence>
<gene>
    <name evidence="1" type="primary">jg9441</name>
    <name evidence="1" type="ORF">PAEG_LOCUS25433</name>
</gene>